<gene>
    <name evidence="2" type="ORF">H6G72_08660</name>
</gene>
<evidence type="ECO:0000313" key="2">
    <source>
        <dbReference type="EMBL" id="MBD2543910.1"/>
    </source>
</evidence>
<evidence type="ECO:0000256" key="1">
    <source>
        <dbReference type="SAM" id="MobiDB-lite"/>
    </source>
</evidence>
<protein>
    <submittedName>
        <fullName evidence="2">Uncharacterized protein</fullName>
    </submittedName>
</protein>
<dbReference type="RefSeq" id="WP_190877951.1">
    <property type="nucleotide sequence ID" value="NZ_JACJSK010000009.1"/>
</dbReference>
<accession>A0ABR8EBG3</accession>
<comment type="caution">
    <text evidence="2">The sequence shown here is derived from an EMBL/GenBank/DDBJ whole genome shotgun (WGS) entry which is preliminary data.</text>
</comment>
<feature type="region of interest" description="Disordered" evidence="1">
    <location>
        <begin position="16"/>
        <end position="49"/>
    </location>
</feature>
<organism evidence="2 3">
    <name type="scientific">Planktothricoides raciborskii FACHB-1370</name>
    <dbReference type="NCBI Taxonomy" id="2949576"/>
    <lineage>
        <taxon>Bacteria</taxon>
        <taxon>Bacillati</taxon>
        <taxon>Cyanobacteriota</taxon>
        <taxon>Cyanophyceae</taxon>
        <taxon>Oscillatoriophycideae</taxon>
        <taxon>Oscillatoriales</taxon>
        <taxon>Oscillatoriaceae</taxon>
        <taxon>Planktothricoides</taxon>
    </lineage>
</organism>
<name>A0ABR8EBG3_9CYAN</name>
<proteinExistence type="predicted"/>
<sequence length="49" mass="5647">MFLVGKANRLRSHLKQRNRVASQVSGYKGKRYGRNPVSLAPQTKKPFFK</sequence>
<keyword evidence="3" id="KW-1185">Reference proteome</keyword>
<reference evidence="2 3" key="1">
    <citation type="journal article" date="2020" name="ISME J.">
        <title>Comparative genomics reveals insights into cyanobacterial evolution and habitat adaptation.</title>
        <authorList>
            <person name="Chen M.Y."/>
            <person name="Teng W.K."/>
            <person name="Zhao L."/>
            <person name="Hu C.X."/>
            <person name="Zhou Y.K."/>
            <person name="Han B.P."/>
            <person name="Song L.R."/>
            <person name="Shu W.S."/>
        </authorList>
    </citation>
    <scope>NUCLEOTIDE SEQUENCE [LARGE SCALE GENOMIC DNA]</scope>
    <source>
        <strain evidence="2 3">FACHB-1370</strain>
    </source>
</reference>
<dbReference type="EMBL" id="JACJSK010000009">
    <property type="protein sequence ID" value="MBD2543910.1"/>
    <property type="molecule type" value="Genomic_DNA"/>
</dbReference>
<dbReference type="Proteomes" id="UP000641954">
    <property type="component" value="Unassembled WGS sequence"/>
</dbReference>
<evidence type="ECO:0000313" key="3">
    <source>
        <dbReference type="Proteomes" id="UP000641954"/>
    </source>
</evidence>